<evidence type="ECO:0000256" key="3">
    <source>
        <dbReference type="ARBA" id="ARBA00012486"/>
    </source>
</evidence>
<dbReference type="PROSITE" id="PS50127">
    <property type="entry name" value="UBC_2"/>
    <property type="match status" value="1"/>
</dbReference>
<dbReference type="InParanoid" id="A0A1X7USY3"/>
<protein>
    <recommendedName>
        <fullName evidence="3">E2 ubiquitin-conjugating enzyme</fullName>
        <ecNumber evidence="3">2.3.2.23</ecNumber>
    </recommendedName>
</protein>
<name>A0A1X7USY3_AMPQE</name>
<keyword evidence="15" id="KW-1185">Reference proteome</keyword>
<dbReference type="STRING" id="400682.A0A1X7USY3"/>
<evidence type="ECO:0000256" key="10">
    <source>
        <dbReference type="PROSITE-ProRule" id="PRU10133"/>
    </source>
</evidence>
<evidence type="ECO:0000256" key="8">
    <source>
        <dbReference type="ARBA" id="ARBA00022840"/>
    </source>
</evidence>
<dbReference type="Gene3D" id="3.10.110.10">
    <property type="entry name" value="Ubiquitin Conjugating Enzyme"/>
    <property type="match status" value="1"/>
</dbReference>
<dbReference type="InterPro" id="IPR023313">
    <property type="entry name" value="UBQ-conjugating_AS"/>
</dbReference>
<dbReference type="GO" id="GO:0051301">
    <property type="term" value="P:cell division"/>
    <property type="evidence" value="ECO:0007669"/>
    <property type="project" value="UniProtKB-KW"/>
</dbReference>
<gene>
    <name evidence="14" type="primary">100636283</name>
</gene>
<evidence type="ECO:0000313" key="14">
    <source>
        <dbReference type="EnsemblMetazoa" id="Aqu2.1.30893_001"/>
    </source>
</evidence>
<dbReference type="InterPro" id="IPR050113">
    <property type="entry name" value="Ub_conjugating_enzyme"/>
</dbReference>
<dbReference type="FunFam" id="3.10.110.10:FF:000034">
    <property type="entry name" value="Ubiquitin-conjugating enzyme E2 S"/>
    <property type="match status" value="1"/>
</dbReference>
<feature type="active site" description="Glycyl thioester intermediate" evidence="10">
    <location>
        <position position="100"/>
    </location>
</feature>
<evidence type="ECO:0000256" key="12">
    <source>
        <dbReference type="SAM" id="MobiDB-lite"/>
    </source>
</evidence>
<evidence type="ECO:0000256" key="9">
    <source>
        <dbReference type="ARBA" id="ARBA00023306"/>
    </source>
</evidence>
<keyword evidence="6 11" id="KW-0547">Nucleotide-binding</keyword>
<dbReference type="GO" id="GO:0031145">
    <property type="term" value="P:anaphase-promoting complex-dependent catabolic process"/>
    <property type="evidence" value="ECO:0007669"/>
    <property type="project" value="UniProtKB-ARBA"/>
</dbReference>
<keyword evidence="8 11" id="KW-0067">ATP-binding</keyword>
<feature type="domain" description="UBC core" evidence="13">
    <location>
        <begin position="16"/>
        <end position="162"/>
    </location>
</feature>
<keyword evidence="7 11" id="KW-0833">Ubl conjugation pathway</keyword>
<evidence type="ECO:0000256" key="7">
    <source>
        <dbReference type="ARBA" id="ARBA00022786"/>
    </source>
</evidence>
<dbReference type="PANTHER" id="PTHR24067">
    <property type="entry name" value="UBIQUITIN-CONJUGATING ENZYME E2"/>
    <property type="match status" value="1"/>
</dbReference>
<evidence type="ECO:0000256" key="11">
    <source>
        <dbReference type="RuleBase" id="RU362109"/>
    </source>
</evidence>
<dbReference type="InterPro" id="IPR016135">
    <property type="entry name" value="UBQ-conjugating_enzyme/RWD"/>
</dbReference>
<feature type="compositionally biased region" description="Basic and acidic residues" evidence="12">
    <location>
        <begin position="191"/>
        <end position="203"/>
    </location>
</feature>
<comment type="catalytic activity">
    <reaction evidence="1">
        <text>S-ubiquitinyl-[E1 ubiquitin-activating enzyme]-L-cysteine + [E2 ubiquitin-conjugating enzyme]-L-cysteine = [E1 ubiquitin-activating enzyme]-L-cysteine + S-ubiquitinyl-[E2 ubiquitin-conjugating enzyme]-L-cysteine.</text>
        <dbReference type="EC" id="2.3.2.23"/>
    </reaction>
</comment>
<dbReference type="PROSITE" id="PS00183">
    <property type="entry name" value="UBC_1"/>
    <property type="match status" value="1"/>
</dbReference>
<evidence type="ECO:0000256" key="5">
    <source>
        <dbReference type="ARBA" id="ARBA00022679"/>
    </source>
</evidence>
<dbReference type="EnsemblMetazoa" id="XM_003386837.2">
    <property type="protein sequence ID" value="XP_003386885.1"/>
    <property type="gene ID" value="LOC100636283"/>
</dbReference>
<keyword evidence="5" id="KW-0808">Transferase</keyword>
<comment type="similarity">
    <text evidence="11">Belongs to the ubiquitin-conjugating enzyme family.</text>
</comment>
<dbReference type="EnsemblMetazoa" id="Aqu2.1.30893_001">
    <property type="protein sequence ID" value="Aqu2.1.30893_001"/>
    <property type="gene ID" value="Aqu2.1.30893"/>
</dbReference>
<evidence type="ECO:0000256" key="1">
    <source>
        <dbReference type="ARBA" id="ARBA00000485"/>
    </source>
</evidence>
<dbReference type="GO" id="GO:0061631">
    <property type="term" value="F:ubiquitin conjugating enzyme activity"/>
    <property type="evidence" value="ECO:0007669"/>
    <property type="project" value="UniProtKB-EC"/>
</dbReference>
<dbReference type="Proteomes" id="UP000007879">
    <property type="component" value="Unassembled WGS sequence"/>
</dbReference>
<accession>A0A1X7USY3</accession>
<keyword evidence="9" id="KW-0131">Cell cycle</keyword>
<sequence length="229" mass="25246">MASTSSISNVENLPPHILKRISREVYEISESPPEGIKMFINEEDITDIQASIEGPSGTPYEGGLFKMKLVLSKEFPAVPPQGFFLTKIFHPNVAKNGAICVNTLKKDWKPEHGIKHILLTVKCLLIYPNPESALNEEAGRLLLEQYDEYSRYAKMMTEIHAKPQKPSTSSSTSIDACCPSSSKSTEEDKDGELLKKKGTDKGKIPSTAAAATAAAEKKKKEKKKALKRL</sequence>
<dbReference type="SMART" id="SM00212">
    <property type="entry name" value="UBCc"/>
    <property type="match status" value="1"/>
</dbReference>
<dbReference type="AlphaFoldDB" id="A0A1X7USY3"/>
<keyword evidence="4" id="KW-0132">Cell division</keyword>
<dbReference type="KEGG" id="aqu:100636283"/>
<evidence type="ECO:0000256" key="6">
    <source>
        <dbReference type="ARBA" id="ARBA00022741"/>
    </source>
</evidence>
<reference evidence="14" key="2">
    <citation type="submission" date="2017-05" db="UniProtKB">
        <authorList>
            <consortium name="EnsemblMetazoa"/>
        </authorList>
    </citation>
    <scope>IDENTIFICATION</scope>
</reference>
<dbReference type="OrthoDB" id="10069349at2759"/>
<dbReference type="GO" id="GO:0010458">
    <property type="term" value="P:exit from mitosis"/>
    <property type="evidence" value="ECO:0007669"/>
    <property type="project" value="UniProtKB-ARBA"/>
</dbReference>
<dbReference type="CDD" id="cd23804">
    <property type="entry name" value="UBCc_UBE2S"/>
    <property type="match status" value="1"/>
</dbReference>
<dbReference type="eggNOG" id="KOG0423">
    <property type="taxonomic scope" value="Eukaryota"/>
</dbReference>
<evidence type="ECO:0000313" key="15">
    <source>
        <dbReference type="Proteomes" id="UP000007879"/>
    </source>
</evidence>
<feature type="compositionally biased region" description="Basic residues" evidence="12">
    <location>
        <begin position="217"/>
        <end position="229"/>
    </location>
</feature>
<dbReference type="InterPro" id="IPR000608">
    <property type="entry name" value="UBC"/>
</dbReference>
<evidence type="ECO:0000259" key="13">
    <source>
        <dbReference type="PROSITE" id="PS50127"/>
    </source>
</evidence>
<dbReference type="OMA" id="QPAKCGA"/>
<dbReference type="Pfam" id="PF00179">
    <property type="entry name" value="UQ_con"/>
    <property type="match status" value="1"/>
</dbReference>
<dbReference type="EC" id="2.3.2.23" evidence="3"/>
<dbReference type="SUPFAM" id="SSF54495">
    <property type="entry name" value="UBC-like"/>
    <property type="match status" value="1"/>
</dbReference>
<evidence type="ECO:0000256" key="2">
    <source>
        <dbReference type="ARBA" id="ARBA00004906"/>
    </source>
</evidence>
<evidence type="ECO:0000256" key="4">
    <source>
        <dbReference type="ARBA" id="ARBA00022618"/>
    </source>
</evidence>
<proteinExistence type="inferred from homology"/>
<organism evidence="14">
    <name type="scientific">Amphimedon queenslandica</name>
    <name type="common">Sponge</name>
    <dbReference type="NCBI Taxonomy" id="400682"/>
    <lineage>
        <taxon>Eukaryota</taxon>
        <taxon>Metazoa</taxon>
        <taxon>Porifera</taxon>
        <taxon>Demospongiae</taxon>
        <taxon>Heteroscleromorpha</taxon>
        <taxon>Haplosclerida</taxon>
        <taxon>Niphatidae</taxon>
        <taxon>Amphimedon</taxon>
    </lineage>
</organism>
<comment type="pathway">
    <text evidence="2">Protein modification; protein ubiquitination.</text>
</comment>
<reference evidence="15" key="1">
    <citation type="journal article" date="2010" name="Nature">
        <title>The Amphimedon queenslandica genome and the evolution of animal complexity.</title>
        <authorList>
            <person name="Srivastava M."/>
            <person name="Simakov O."/>
            <person name="Chapman J."/>
            <person name="Fahey B."/>
            <person name="Gauthier M.E."/>
            <person name="Mitros T."/>
            <person name="Richards G.S."/>
            <person name="Conaco C."/>
            <person name="Dacre M."/>
            <person name="Hellsten U."/>
            <person name="Larroux C."/>
            <person name="Putnam N.H."/>
            <person name="Stanke M."/>
            <person name="Adamska M."/>
            <person name="Darling A."/>
            <person name="Degnan S.M."/>
            <person name="Oakley T.H."/>
            <person name="Plachetzki D.C."/>
            <person name="Zhai Y."/>
            <person name="Adamski M."/>
            <person name="Calcino A."/>
            <person name="Cummins S.F."/>
            <person name="Goodstein D.M."/>
            <person name="Harris C."/>
            <person name="Jackson D.J."/>
            <person name="Leys S.P."/>
            <person name="Shu S."/>
            <person name="Woodcroft B.J."/>
            <person name="Vervoort M."/>
            <person name="Kosik K.S."/>
            <person name="Manning G."/>
            <person name="Degnan B.M."/>
            <person name="Rokhsar D.S."/>
        </authorList>
    </citation>
    <scope>NUCLEOTIDE SEQUENCE [LARGE SCALE GENOMIC DNA]</scope>
</reference>
<dbReference type="GO" id="GO:0005524">
    <property type="term" value="F:ATP binding"/>
    <property type="evidence" value="ECO:0007669"/>
    <property type="project" value="UniProtKB-UniRule"/>
</dbReference>
<feature type="region of interest" description="Disordered" evidence="12">
    <location>
        <begin position="160"/>
        <end position="229"/>
    </location>
</feature>